<evidence type="ECO:0000259" key="7">
    <source>
        <dbReference type="Pfam" id="PF01171"/>
    </source>
</evidence>
<dbReference type="Pfam" id="PF01171">
    <property type="entry name" value="ATP_bind_3"/>
    <property type="match status" value="2"/>
</dbReference>
<reference evidence="8 9" key="1">
    <citation type="submission" date="2024-01" db="EMBL/GenBank/DDBJ databases">
        <authorList>
            <person name="Allen C."/>
            <person name="Tagirdzhanova G."/>
        </authorList>
    </citation>
    <scope>NUCLEOTIDE SEQUENCE [LARGE SCALE GENOMIC DNA]</scope>
    <source>
        <strain evidence="8 9">CBS 573.63</strain>
    </source>
</reference>
<dbReference type="PANTHER" id="PTHR43033:SF1">
    <property type="entry name" value="TRNA(ILE)-LYSIDINE SYNTHASE-RELATED"/>
    <property type="match status" value="1"/>
</dbReference>
<protein>
    <recommendedName>
        <fullName evidence="1">tRNA(Ile)-lysidine synthetase</fullName>
        <ecNumber evidence="1">6.3.4.19</ecNumber>
    </recommendedName>
</protein>
<sequence>MQPVLHRIAQPIALHEFTDALRATTPPRFPYGFHPFSRRVGLAISGGVDSMALAYLCAEARKLDPQLQIADAHTSGFTAIVVDHGLREGSTAEAGAVAKMLADMGHRAHVCPLKWPVSPSGSPGGSVSSVETTARRLRYQCLGMQLASMRIVSLLLAHHEDDQYETILMRLLSGYGLNGGIRGLRGMHAAVDLPECHGIYGAHQSGFLAWQRQHLSYSMLRPGRRQKKHLRKEFREEMDAAAAADLASEFAVRDGAASDTSGSCLKNVDMKVDVDLRQSTEYGYEAPALAPIDSEDMGIMAYRPLLHFAKDRLVATCLANNVPWFEDHTNADPTLTMRNALRYVARKHTLPAALQKPSVLRLAAQCDLQARQHDAETRRLLLRYGVVERFTPNVGTVLVRLPRLQGWTRRRARVTGWYADVSCEKRRQYLRRIAALAVQKLLSFVTPESNVTPISQLQVVVNTLFPELVDPETLLGVTTKFDPKSFIICGVHFMPILKNHCATSDTATREPVRSWYLARAPHTAAERVTSTAGASASPLAVWYPGKSIAQRWSKDPAHWEWSSWTRWRLYDGRFWCRTRTRLPTHVVLQPFDRAHSKPFREALANSTRSLSQLDTFSTALKIYAPGKIRYTLPALYVTSDIDWALEGGPYWPDVDAAEAAWAARHEERRQAVAGDYVGEGGLQESILAGTGDYCDYYSSHPPVYRPTGLGRRHDLFLWERHQRTFEQARYQQRLKEMTGASQSMRATELRRPVNRLLALPTLGVHIPGIEDWLQWEVRYRKVDTELLGGDYCDIWPQVR</sequence>
<dbReference type="SUPFAM" id="SSF52402">
    <property type="entry name" value="Adenine nucleotide alpha hydrolases-like"/>
    <property type="match status" value="1"/>
</dbReference>
<evidence type="ECO:0000313" key="9">
    <source>
        <dbReference type="Proteomes" id="UP001642501"/>
    </source>
</evidence>
<keyword evidence="4" id="KW-0547">Nucleotide-binding</keyword>
<evidence type="ECO:0000256" key="1">
    <source>
        <dbReference type="ARBA" id="ARBA00013267"/>
    </source>
</evidence>
<evidence type="ECO:0000256" key="2">
    <source>
        <dbReference type="ARBA" id="ARBA00022598"/>
    </source>
</evidence>
<dbReference type="Gene3D" id="3.40.50.620">
    <property type="entry name" value="HUPs"/>
    <property type="match status" value="1"/>
</dbReference>
<feature type="domain" description="tRNA(Ile)-lysidine/2-thiocytidine synthase N-terminal" evidence="7">
    <location>
        <begin position="297"/>
        <end position="342"/>
    </location>
</feature>
<dbReference type="EMBL" id="CAWUOM010000185">
    <property type="protein sequence ID" value="CAK7274818.1"/>
    <property type="molecule type" value="Genomic_DNA"/>
</dbReference>
<evidence type="ECO:0000256" key="4">
    <source>
        <dbReference type="ARBA" id="ARBA00022741"/>
    </source>
</evidence>
<keyword evidence="9" id="KW-1185">Reference proteome</keyword>
<dbReference type="PANTHER" id="PTHR43033">
    <property type="entry name" value="TRNA(ILE)-LYSIDINE SYNTHASE-RELATED"/>
    <property type="match status" value="1"/>
</dbReference>
<evidence type="ECO:0000256" key="3">
    <source>
        <dbReference type="ARBA" id="ARBA00022694"/>
    </source>
</evidence>
<keyword evidence="2" id="KW-0436">Ligase</keyword>
<name>A0ABP0E2K3_9PEZI</name>
<gene>
    <name evidence="8" type="ORF">SEPCBS57363_006358</name>
</gene>
<comment type="catalytic activity">
    <reaction evidence="6">
        <text>cytidine(34) in tRNA(Ile2) + L-lysine + ATP = lysidine(34) in tRNA(Ile2) + AMP + diphosphate + H(+)</text>
        <dbReference type="Rhea" id="RHEA:43744"/>
        <dbReference type="Rhea" id="RHEA-COMP:10625"/>
        <dbReference type="Rhea" id="RHEA-COMP:10670"/>
        <dbReference type="ChEBI" id="CHEBI:15378"/>
        <dbReference type="ChEBI" id="CHEBI:30616"/>
        <dbReference type="ChEBI" id="CHEBI:32551"/>
        <dbReference type="ChEBI" id="CHEBI:33019"/>
        <dbReference type="ChEBI" id="CHEBI:82748"/>
        <dbReference type="ChEBI" id="CHEBI:83665"/>
        <dbReference type="ChEBI" id="CHEBI:456215"/>
        <dbReference type="EC" id="6.3.4.19"/>
    </reaction>
</comment>
<proteinExistence type="inferred from homology"/>
<dbReference type="HAMAP" id="MF_01161">
    <property type="entry name" value="tRNA_Ile_lys_synt"/>
    <property type="match status" value="1"/>
</dbReference>
<keyword evidence="5" id="KW-0067">ATP-binding</keyword>
<evidence type="ECO:0000256" key="5">
    <source>
        <dbReference type="ARBA" id="ARBA00022840"/>
    </source>
</evidence>
<dbReference type="EC" id="6.3.4.19" evidence="1"/>
<evidence type="ECO:0000313" key="8">
    <source>
        <dbReference type="EMBL" id="CAK7274818.1"/>
    </source>
</evidence>
<dbReference type="CDD" id="cd01992">
    <property type="entry name" value="TilS_N"/>
    <property type="match status" value="1"/>
</dbReference>
<comment type="caution">
    <text evidence="8">The sequence shown here is derived from an EMBL/GenBank/DDBJ whole genome shotgun (WGS) entry which is preliminary data.</text>
</comment>
<dbReference type="InterPro" id="IPR012795">
    <property type="entry name" value="tRNA_Ile_lys_synt_N"/>
</dbReference>
<dbReference type="InterPro" id="IPR014729">
    <property type="entry name" value="Rossmann-like_a/b/a_fold"/>
</dbReference>
<feature type="domain" description="tRNA(Ile)-lysidine/2-thiocytidine synthase N-terminal" evidence="7">
    <location>
        <begin position="40"/>
        <end position="188"/>
    </location>
</feature>
<accession>A0ABP0E2K3</accession>
<dbReference type="InterPro" id="IPR011063">
    <property type="entry name" value="TilS/TtcA_N"/>
</dbReference>
<organism evidence="8 9">
    <name type="scientific">Sporothrix epigloea</name>
    <dbReference type="NCBI Taxonomy" id="1892477"/>
    <lineage>
        <taxon>Eukaryota</taxon>
        <taxon>Fungi</taxon>
        <taxon>Dikarya</taxon>
        <taxon>Ascomycota</taxon>
        <taxon>Pezizomycotina</taxon>
        <taxon>Sordariomycetes</taxon>
        <taxon>Sordariomycetidae</taxon>
        <taxon>Ophiostomatales</taxon>
        <taxon>Ophiostomataceae</taxon>
        <taxon>Sporothrix</taxon>
    </lineage>
</organism>
<dbReference type="Proteomes" id="UP001642501">
    <property type="component" value="Unassembled WGS sequence"/>
</dbReference>
<dbReference type="InterPro" id="IPR012094">
    <property type="entry name" value="tRNA_Ile_lys_synt"/>
</dbReference>
<evidence type="ECO:0000256" key="6">
    <source>
        <dbReference type="ARBA" id="ARBA00048539"/>
    </source>
</evidence>
<keyword evidence="3" id="KW-0819">tRNA processing</keyword>